<dbReference type="CTD" id="8301"/>
<dbReference type="PANTHER" id="PTHR22951">
    <property type="entry name" value="CLATHRIN ASSEMBLY PROTEIN"/>
    <property type="match status" value="1"/>
</dbReference>
<evidence type="ECO:0000256" key="9">
    <source>
        <dbReference type="ARBA" id="ARBA00022553"/>
    </source>
</evidence>
<dbReference type="GO" id="GO:0005634">
    <property type="term" value="C:nucleus"/>
    <property type="evidence" value="ECO:0007669"/>
    <property type="project" value="UniProtKB-SubCell"/>
</dbReference>
<dbReference type="GO" id="GO:0005905">
    <property type="term" value="C:clathrin-coated pit"/>
    <property type="evidence" value="ECO:0007669"/>
    <property type="project" value="UniProtKB-SubCell"/>
</dbReference>
<dbReference type="GO" id="GO:0005546">
    <property type="term" value="F:phosphatidylinositol-4,5-bisphosphate binding"/>
    <property type="evidence" value="ECO:0007669"/>
    <property type="project" value="TreeGrafter"/>
</dbReference>
<keyword evidence="15" id="KW-0168">Coated pit</keyword>
<keyword evidence="7" id="KW-1003">Cell membrane</keyword>
<evidence type="ECO:0000313" key="25">
    <source>
        <dbReference type="RefSeq" id="XP_027575643.1"/>
    </source>
</evidence>
<evidence type="ECO:0000256" key="12">
    <source>
        <dbReference type="ARBA" id="ARBA00022990"/>
    </source>
</evidence>
<dbReference type="SUPFAM" id="SSF48464">
    <property type="entry name" value="ENTH/VHS domain"/>
    <property type="match status" value="1"/>
</dbReference>
<keyword evidence="12" id="KW-0007">Acetylation</keyword>
<keyword evidence="8" id="KW-1017">Isopeptide bond</keyword>
<organism evidence="24 25">
    <name type="scientific">Pipra filicauda</name>
    <name type="common">Wire-tailed manakin</name>
    <dbReference type="NCBI Taxonomy" id="649802"/>
    <lineage>
        <taxon>Eukaryota</taxon>
        <taxon>Metazoa</taxon>
        <taxon>Chordata</taxon>
        <taxon>Craniata</taxon>
        <taxon>Vertebrata</taxon>
        <taxon>Euteleostomi</taxon>
        <taxon>Archelosauria</taxon>
        <taxon>Archosauria</taxon>
        <taxon>Dinosauria</taxon>
        <taxon>Saurischia</taxon>
        <taxon>Theropoda</taxon>
        <taxon>Coelurosauria</taxon>
        <taxon>Aves</taxon>
        <taxon>Neognathae</taxon>
        <taxon>Neoaves</taxon>
        <taxon>Telluraves</taxon>
        <taxon>Australaves</taxon>
        <taxon>Passeriformes</taxon>
        <taxon>Pipridae</taxon>
        <taxon>Pipra</taxon>
    </lineage>
</organism>
<dbReference type="SUPFAM" id="SSF89009">
    <property type="entry name" value="GAT-like domain"/>
    <property type="match status" value="1"/>
</dbReference>
<dbReference type="GeneID" id="113987282"/>
<dbReference type="Proteomes" id="UP000504627">
    <property type="component" value="Unplaced"/>
</dbReference>
<gene>
    <name evidence="25" type="primary">PICALM</name>
</gene>
<keyword evidence="16" id="KW-0539">Nucleus</keyword>
<evidence type="ECO:0000256" key="17">
    <source>
        <dbReference type="ARBA" id="ARBA00023329"/>
    </source>
</evidence>
<dbReference type="InterPro" id="IPR011417">
    <property type="entry name" value="ANTH_dom"/>
</dbReference>
<keyword evidence="24" id="KW-1185">Reference proteome</keyword>
<keyword evidence="13" id="KW-0333">Golgi apparatus</keyword>
<evidence type="ECO:0000256" key="10">
    <source>
        <dbReference type="ARBA" id="ARBA00022583"/>
    </source>
</evidence>
<evidence type="ECO:0000256" key="19">
    <source>
        <dbReference type="ARBA" id="ARBA00061829"/>
    </source>
</evidence>
<feature type="compositionally biased region" description="Low complexity" evidence="22">
    <location>
        <begin position="673"/>
        <end position="688"/>
    </location>
</feature>
<dbReference type="GO" id="GO:0000149">
    <property type="term" value="F:SNARE binding"/>
    <property type="evidence" value="ECO:0007669"/>
    <property type="project" value="TreeGrafter"/>
</dbReference>
<accession>A0A6J2GKF4</accession>
<evidence type="ECO:0000256" key="3">
    <source>
        <dbReference type="ARBA" id="ARBA00004236"/>
    </source>
</evidence>
<dbReference type="GO" id="GO:0048268">
    <property type="term" value="P:clathrin coat assembly"/>
    <property type="evidence" value="ECO:0007669"/>
    <property type="project" value="InterPro"/>
</dbReference>
<evidence type="ECO:0000256" key="14">
    <source>
        <dbReference type="ARBA" id="ARBA00023136"/>
    </source>
</evidence>
<protein>
    <recommendedName>
        <fullName evidence="20">Phosphatidylinositol-binding clathrin assembly protein</fullName>
    </recommendedName>
</protein>
<dbReference type="GO" id="GO:0098894">
    <property type="term" value="C:extrinsic component of presynaptic endocytic zone membrane"/>
    <property type="evidence" value="ECO:0007669"/>
    <property type="project" value="TreeGrafter"/>
</dbReference>
<dbReference type="Pfam" id="PF07651">
    <property type="entry name" value="ANTH"/>
    <property type="match status" value="1"/>
</dbReference>
<dbReference type="GO" id="GO:0008021">
    <property type="term" value="C:synaptic vesicle"/>
    <property type="evidence" value="ECO:0007669"/>
    <property type="project" value="TreeGrafter"/>
</dbReference>
<dbReference type="FunFam" id="1.20.58.150:FF:000001">
    <property type="entry name" value="phosphatidylinositol-binding clathrin assembly protein-like isoform X1"/>
    <property type="match status" value="1"/>
</dbReference>
<dbReference type="GO" id="GO:0005794">
    <property type="term" value="C:Golgi apparatus"/>
    <property type="evidence" value="ECO:0007669"/>
    <property type="project" value="UniProtKB-SubCell"/>
</dbReference>
<evidence type="ECO:0000256" key="20">
    <source>
        <dbReference type="ARBA" id="ARBA00068054"/>
    </source>
</evidence>
<keyword evidence="21" id="KW-0175">Coiled coil</keyword>
<dbReference type="SMART" id="SM00273">
    <property type="entry name" value="ENTH"/>
    <property type="match status" value="1"/>
</dbReference>
<evidence type="ECO:0000256" key="1">
    <source>
        <dbReference type="ARBA" id="ARBA00004123"/>
    </source>
</evidence>
<dbReference type="AlphaFoldDB" id="A0A6J2GKF4"/>
<dbReference type="InterPro" id="IPR013809">
    <property type="entry name" value="ENTH"/>
</dbReference>
<feature type="region of interest" description="Disordered" evidence="22">
    <location>
        <begin position="585"/>
        <end position="605"/>
    </location>
</feature>
<comment type="subcellular location">
    <subcellularLocation>
        <location evidence="3">Cell membrane</location>
    </subcellularLocation>
    <subcellularLocation>
        <location evidence="2">Cytoplasmic vesicle</location>
        <location evidence="2">Clathrin-coated vesicle</location>
    </subcellularLocation>
    <subcellularLocation>
        <location evidence="4">Golgi apparatus</location>
    </subcellularLocation>
    <subcellularLocation>
        <location evidence="5">Membrane</location>
        <location evidence="5">Clathrin-coated pit</location>
    </subcellularLocation>
    <subcellularLocation>
        <location evidence="1">Nucleus</location>
    </subcellularLocation>
</comment>
<dbReference type="GO" id="GO:0016185">
    <property type="term" value="P:synaptic vesicle budding from presynaptic endocytic zone membrane"/>
    <property type="evidence" value="ECO:0007669"/>
    <property type="project" value="TreeGrafter"/>
</dbReference>
<proteinExistence type="inferred from homology"/>
<evidence type="ECO:0000256" key="6">
    <source>
        <dbReference type="ARBA" id="ARBA00008011"/>
    </source>
</evidence>
<dbReference type="PROSITE" id="PS50942">
    <property type="entry name" value="ENTH"/>
    <property type="match status" value="1"/>
</dbReference>
<feature type="coiled-coil region" evidence="21">
    <location>
        <begin position="321"/>
        <end position="348"/>
    </location>
</feature>
<dbReference type="GO" id="GO:0030136">
    <property type="term" value="C:clathrin-coated vesicle"/>
    <property type="evidence" value="ECO:0007669"/>
    <property type="project" value="UniProtKB-SubCell"/>
</dbReference>
<comment type="function">
    <text evidence="18">Cytoplasmic adapter protein that plays a critical role in clathrin-mediated endocytosis which is important in processes such as internalization of cell receptors, synaptic transmission or removal of apoptotic cells. Recruits AP-2 and attaches clathrin triskelions to the cytoplasmic side of plasma membrane leading to clathrin-coated vesicles (CCVs) assembly. Furthermore, regulates clathrin-coated vesicle size and maturation by directly sensing and driving membrane curvature. In addition to binding to clathrin, mediates the endocytosis of small R-SNARES (Soluble NSF Attachment Protein REceptors) between plasma membranes and endosomes including VAMP2, VAMP3, VAMP4, VAMP7 or VAMP8. In turn, PICALM-dependent SNARE endocytosis is required for the formation and maturation of autophagic precursors. Modulates thereby autophagy and the turnover of autophagy substrates such as MAPT/TAU or amyloid precursor protein cleaved C-terminal fragment (APP-CTF).</text>
</comment>
<keyword evidence="10" id="KW-0254">Endocytosis</keyword>
<comment type="similarity">
    <text evidence="6">Belongs to the PICALM/SNAP91 family.</text>
</comment>
<sequence>MSGQSLTDRITAAQHSVTGSAVSKTVCKATTHEVMGPKKKHLDYLIQCTNEMNVNIPQLADSLFERTTNSSWVVVFKSLITTHHLMVYGNERFIQYLASRNTLFNLSNFLDKSGLQGYDMSTFIRRYSRYLNEKAVSYRQVAFDFTKVKRGADGVMRTMSTEKLLKTVPIIQNQMDALLDFNVNSNELTNGVINAAFMLLFKDAIRLFAAYNEGIINLLEKYFDMKKNQCKEGLDIYKKFLTRMTRISEFLKVAEQVGIDRGDIPDLSQAPSSLLDALEQHLASLEGKKIKDSTAASRATTLSNAVSSLASTGLSLTKVDEREKQAALEEEQARLKALKEQRLKELAKKPHTSLTTAASPVSTAAGSIMTTPAIDIFSTPSSSNSTSKLPNDLLDLQPTFHPSVHPISAAPQVGSTWGDPFSATVDSVDDAIPNLNPFLTKTNDAAHLSVSSDVSTFTSRTPTHEMFVDSFCGPQAYPSASHFRNEPSSVAGLFGGFTPSPVAQPQPSAGLNVDFESVFGNKSSNVVPDSGGFDELGGLLKPTVASQNQSLPVAKVPPNKLVSDDLDSSLANLVGNLGIGNGTTKNDVNWTQPGEKKLTGGSNWQPKIAPTTAWNAPTLAPPVMAYPATTPTGMMGYVMPSQMGGIPVMTQPTLIYSQPVMRPPNPFSPVPGAQLSAASSPSSQSPHRASGKDPFAELSLQDFL</sequence>
<dbReference type="RefSeq" id="XP_027575643.1">
    <property type="nucleotide sequence ID" value="XM_027719842.2"/>
</dbReference>
<name>A0A6J2GKF4_9PASS</name>
<evidence type="ECO:0000256" key="5">
    <source>
        <dbReference type="ARBA" id="ARBA00004600"/>
    </source>
</evidence>
<evidence type="ECO:0000256" key="18">
    <source>
        <dbReference type="ARBA" id="ARBA00055144"/>
    </source>
</evidence>
<dbReference type="Gene3D" id="1.20.58.150">
    <property type="entry name" value="ANTH domain"/>
    <property type="match status" value="1"/>
</dbReference>
<evidence type="ECO:0000256" key="4">
    <source>
        <dbReference type="ARBA" id="ARBA00004555"/>
    </source>
</evidence>
<evidence type="ECO:0000256" key="15">
    <source>
        <dbReference type="ARBA" id="ARBA00023176"/>
    </source>
</evidence>
<reference evidence="25" key="1">
    <citation type="submission" date="2025-08" db="UniProtKB">
        <authorList>
            <consortium name="RefSeq"/>
        </authorList>
    </citation>
    <scope>IDENTIFICATION</scope>
    <source>
        <tissue evidence="25">Muscle</tissue>
    </source>
</reference>
<keyword evidence="11" id="KW-0832">Ubl conjugation</keyword>
<evidence type="ECO:0000259" key="23">
    <source>
        <dbReference type="PROSITE" id="PS50942"/>
    </source>
</evidence>
<dbReference type="InterPro" id="IPR045192">
    <property type="entry name" value="AP180-like"/>
</dbReference>
<evidence type="ECO:0000313" key="24">
    <source>
        <dbReference type="Proteomes" id="UP000504627"/>
    </source>
</evidence>
<dbReference type="FunFam" id="1.25.40.90:FF:000001">
    <property type="entry name" value="phosphatidylinositol-binding clathrin assembly protein-like isoform X1"/>
    <property type="match status" value="1"/>
</dbReference>
<evidence type="ECO:0000256" key="11">
    <source>
        <dbReference type="ARBA" id="ARBA00022843"/>
    </source>
</evidence>
<dbReference type="GO" id="GO:0005545">
    <property type="term" value="F:1-phosphatidylinositol binding"/>
    <property type="evidence" value="ECO:0007669"/>
    <property type="project" value="InterPro"/>
</dbReference>
<dbReference type="CDD" id="cd16985">
    <property type="entry name" value="ANTH_N_AP180"/>
    <property type="match status" value="1"/>
</dbReference>
<evidence type="ECO:0000256" key="7">
    <source>
        <dbReference type="ARBA" id="ARBA00022475"/>
    </source>
</evidence>
<comment type="subunit">
    <text evidence="19">Binds to clathrin; involves primarily the C-terminal sequences, but the full-length protein is required for full binding capacity. Binds phosphatidylinositol 4,5- bisphosphate. Interacts with PIMREG; this interaction may change the subcellular location into the nucleus. Interacts with AP2A1 (via its alpha-appendage domain). Interacts (via N-terminus) with VAMP2; VAMP3; VAMP7 and VAMP8 (Via N-terminus). Interacts with LC3/MAP1LC3A.</text>
</comment>
<evidence type="ECO:0000256" key="21">
    <source>
        <dbReference type="SAM" id="Coils"/>
    </source>
</evidence>
<evidence type="ECO:0000256" key="8">
    <source>
        <dbReference type="ARBA" id="ARBA00022499"/>
    </source>
</evidence>
<keyword evidence="17" id="KW-0968">Cytoplasmic vesicle</keyword>
<dbReference type="GO" id="GO:0032050">
    <property type="term" value="F:clathrin heavy chain binding"/>
    <property type="evidence" value="ECO:0007669"/>
    <property type="project" value="TreeGrafter"/>
</dbReference>
<dbReference type="PANTHER" id="PTHR22951:SF16">
    <property type="entry name" value="PHOSPHATIDYLINOSITOL-BINDING CLATHRIN ASSEMBLY PROTEIN"/>
    <property type="match status" value="1"/>
</dbReference>
<evidence type="ECO:0000256" key="16">
    <source>
        <dbReference type="ARBA" id="ARBA00023242"/>
    </source>
</evidence>
<feature type="domain" description="ENTH" evidence="23">
    <location>
        <begin position="14"/>
        <end position="145"/>
    </location>
</feature>
<feature type="region of interest" description="Disordered" evidence="22">
    <location>
        <begin position="664"/>
        <end position="704"/>
    </location>
</feature>
<dbReference type="InterPro" id="IPR014712">
    <property type="entry name" value="ANTH_dom_sf"/>
</dbReference>
<dbReference type="InterPro" id="IPR008942">
    <property type="entry name" value="ENTH_VHS"/>
</dbReference>
<dbReference type="GO" id="GO:0072583">
    <property type="term" value="P:clathrin-dependent endocytosis"/>
    <property type="evidence" value="ECO:0007669"/>
    <property type="project" value="InterPro"/>
</dbReference>
<evidence type="ECO:0000256" key="22">
    <source>
        <dbReference type="SAM" id="MobiDB-lite"/>
    </source>
</evidence>
<dbReference type="Gene3D" id="1.25.40.90">
    <property type="match status" value="1"/>
</dbReference>
<keyword evidence="14" id="KW-0472">Membrane</keyword>
<evidence type="ECO:0000256" key="2">
    <source>
        <dbReference type="ARBA" id="ARBA00004132"/>
    </source>
</evidence>
<evidence type="ECO:0000256" key="13">
    <source>
        <dbReference type="ARBA" id="ARBA00023034"/>
    </source>
</evidence>
<keyword evidence="9" id="KW-0597">Phosphoprotein</keyword>